<organism evidence="1 2">
    <name type="scientific">Amycolatopsis rhabdoformis</name>
    <dbReference type="NCBI Taxonomy" id="1448059"/>
    <lineage>
        <taxon>Bacteria</taxon>
        <taxon>Bacillati</taxon>
        <taxon>Actinomycetota</taxon>
        <taxon>Actinomycetes</taxon>
        <taxon>Pseudonocardiales</taxon>
        <taxon>Pseudonocardiaceae</taxon>
        <taxon>Amycolatopsis</taxon>
    </lineage>
</organism>
<name>A0ABZ1IFR6_9PSEU</name>
<sequence length="73" mass="7740">MNSPDEVALWATSGAMAITGLRDGTPLVSTGRPATAVTRALRQVTDSTALLALTGHRINAQLAHTWRLVDELT</sequence>
<proteinExistence type="predicted"/>
<accession>A0ABZ1IFR6</accession>
<reference evidence="1 2" key="1">
    <citation type="journal article" date="2015" name="Int. J. Syst. Evol. Microbiol.">
        <title>Amycolatopsis rhabdoformis sp. nov., an actinomycete isolated from a tropical forest soil.</title>
        <authorList>
            <person name="Souza W.R."/>
            <person name="Silva R.E."/>
            <person name="Goodfellow M."/>
            <person name="Busarakam K."/>
            <person name="Figueiro F.S."/>
            <person name="Ferreira D."/>
            <person name="Rodrigues-Filho E."/>
            <person name="Moraes L.A.B."/>
            <person name="Zucchi T.D."/>
        </authorList>
    </citation>
    <scope>NUCLEOTIDE SEQUENCE [LARGE SCALE GENOMIC DNA]</scope>
    <source>
        <strain evidence="1 2">NCIMB 14900</strain>
    </source>
</reference>
<evidence type="ECO:0000313" key="1">
    <source>
        <dbReference type="EMBL" id="WSE32591.1"/>
    </source>
</evidence>
<evidence type="ECO:0000313" key="2">
    <source>
        <dbReference type="Proteomes" id="UP001330812"/>
    </source>
</evidence>
<dbReference type="EMBL" id="CP142149">
    <property type="protein sequence ID" value="WSE32591.1"/>
    <property type="molecule type" value="Genomic_DNA"/>
</dbReference>
<gene>
    <name evidence="1" type="ORF">VSH64_10785</name>
</gene>
<protein>
    <submittedName>
        <fullName evidence="1">Uncharacterized protein</fullName>
    </submittedName>
</protein>
<dbReference type="RefSeq" id="WP_326835398.1">
    <property type="nucleotide sequence ID" value="NZ_CP142149.1"/>
</dbReference>
<keyword evidence="2" id="KW-1185">Reference proteome</keyword>
<dbReference type="Proteomes" id="UP001330812">
    <property type="component" value="Chromosome"/>
</dbReference>